<evidence type="ECO:0000313" key="2">
    <source>
        <dbReference type="EMBL" id="KIN11669.1"/>
    </source>
</evidence>
<dbReference type="InterPro" id="IPR014469">
    <property type="entry name" value="DUF2271"/>
</dbReference>
<dbReference type="Pfam" id="PF10029">
    <property type="entry name" value="DUF2271"/>
    <property type="match status" value="1"/>
</dbReference>
<dbReference type="Proteomes" id="UP000031977">
    <property type="component" value="Unassembled WGS sequence"/>
</dbReference>
<keyword evidence="3" id="KW-1185">Reference proteome</keyword>
<dbReference type="STRING" id="50718.SU60_06245"/>
<evidence type="ECO:0000313" key="3">
    <source>
        <dbReference type="Proteomes" id="UP000031977"/>
    </source>
</evidence>
<gene>
    <name evidence="2" type="ORF">SU60_06245</name>
</gene>
<proteinExistence type="predicted"/>
<feature type="chain" id="PRO_5002163307" evidence="1">
    <location>
        <begin position="21"/>
        <end position="157"/>
    </location>
</feature>
<accession>A0A0C3DJT0</accession>
<feature type="signal peptide" evidence="1">
    <location>
        <begin position="1"/>
        <end position="20"/>
    </location>
</feature>
<dbReference type="OrthoDB" id="6057843at2"/>
<name>A0A0C3DJT0_9VIBR</name>
<evidence type="ECO:0000256" key="1">
    <source>
        <dbReference type="SAM" id="SignalP"/>
    </source>
</evidence>
<dbReference type="AlphaFoldDB" id="A0A0C3DJT0"/>
<dbReference type="GeneID" id="94722284"/>
<comment type="caution">
    <text evidence="2">The sequence shown here is derived from an EMBL/GenBank/DDBJ whole genome shotgun (WGS) entry which is preliminary data.</text>
</comment>
<keyword evidence="1" id="KW-0732">Signal</keyword>
<sequence>MKTFVLTCSLFAALALPVFAQARDVTFTTELQNYGGDGAYLALYLTDAAGEYQGTLWVSGKKSKYYKHLGGWARGSGLDPAEYDGLTGASVTSGRTLKVTLNLDDSLIDNGYEVRVDSAVEDMRDIRADVIAPLTTEGSGKPVSGRGYVRALTYELQ</sequence>
<protein>
    <submittedName>
        <fullName evidence="2">Tat pathway signal protein</fullName>
    </submittedName>
</protein>
<organism evidence="2 3">
    <name type="scientific">Vibrio mytili</name>
    <dbReference type="NCBI Taxonomy" id="50718"/>
    <lineage>
        <taxon>Bacteria</taxon>
        <taxon>Pseudomonadati</taxon>
        <taxon>Pseudomonadota</taxon>
        <taxon>Gammaproteobacteria</taxon>
        <taxon>Vibrionales</taxon>
        <taxon>Vibrionaceae</taxon>
        <taxon>Vibrio</taxon>
    </lineage>
</organism>
<dbReference type="RefSeq" id="WP_011784788.1">
    <property type="nucleotide sequence ID" value="NZ_CBCRVP010000007.1"/>
</dbReference>
<dbReference type="EMBL" id="JXOK01000015">
    <property type="protein sequence ID" value="KIN11669.1"/>
    <property type="molecule type" value="Genomic_DNA"/>
</dbReference>
<reference evidence="2 3" key="1">
    <citation type="submission" date="2015-01" db="EMBL/GenBank/DDBJ databases">
        <title>Draft genome of Vibrio mytili type strain CAIM 528.</title>
        <authorList>
            <person name="Gonzalez-Castillo A."/>
            <person name="Gomez-Gil B."/>
            <person name="Enciso-Ibarra J."/>
        </authorList>
    </citation>
    <scope>NUCLEOTIDE SEQUENCE [LARGE SCALE GENOMIC DNA]</scope>
    <source>
        <strain evidence="2 3">CAIM 528</strain>
    </source>
</reference>